<dbReference type="SMART" id="SM00382">
    <property type="entry name" value="AAA"/>
    <property type="match status" value="1"/>
</dbReference>
<dbReference type="EMBL" id="KE356560">
    <property type="protein sequence ID" value="ERG92407.1"/>
    <property type="molecule type" value="Genomic_DNA"/>
</dbReference>
<feature type="compositionally biased region" description="Basic and acidic residues" evidence="17">
    <location>
        <begin position="327"/>
        <end position="342"/>
    </location>
</feature>
<dbReference type="Gene3D" id="3.40.50.300">
    <property type="entry name" value="P-loop containing nucleotide triphosphate hydrolases"/>
    <property type="match status" value="1"/>
</dbReference>
<evidence type="ECO:0000256" key="16">
    <source>
        <dbReference type="ARBA" id="ARBA00057369"/>
    </source>
</evidence>
<dbReference type="InterPro" id="IPR017871">
    <property type="entry name" value="ABC_transporter-like_CS"/>
</dbReference>
<dbReference type="EC" id="7.3.2.6" evidence="13"/>
<evidence type="ECO:0000256" key="15">
    <source>
        <dbReference type="ARBA" id="ARBA00047936"/>
    </source>
</evidence>
<evidence type="ECO:0000256" key="6">
    <source>
        <dbReference type="ARBA" id="ARBA00022741"/>
    </source>
</evidence>
<dbReference type="PROSITE" id="PS50893">
    <property type="entry name" value="ABC_TRANSPORTER_2"/>
    <property type="match status" value="1"/>
</dbReference>
<dbReference type="Gene3D" id="2.40.50.100">
    <property type="match status" value="1"/>
</dbReference>
<evidence type="ECO:0000256" key="10">
    <source>
        <dbReference type="ARBA" id="ARBA00023136"/>
    </source>
</evidence>
<keyword evidence="5" id="KW-0500">Molybdenum</keyword>
<feature type="region of interest" description="Disordered" evidence="17">
    <location>
        <begin position="324"/>
        <end position="390"/>
    </location>
</feature>
<feature type="compositionally biased region" description="Polar residues" evidence="17">
    <location>
        <begin position="1"/>
        <end position="11"/>
    </location>
</feature>
<proteinExistence type="inferred from homology"/>
<dbReference type="InterPro" id="IPR003439">
    <property type="entry name" value="ABC_transporter-like_ATP-bd"/>
</dbReference>
<dbReference type="PROSITE" id="PS00211">
    <property type="entry name" value="ABC_TRANSPORTER_1"/>
    <property type="match status" value="1"/>
</dbReference>
<dbReference type="FunFam" id="3.40.50.300:FF:000425">
    <property type="entry name" value="Probable ABC transporter, ATP-binding subunit"/>
    <property type="match status" value="1"/>
</dbReference>
<feature type="region of interest" description="Disordered" evidence="17">
    <location>
        <begin position="1"/>
        <end position="35"/>
    </location>
</feature>
<evidence type="ECO:0000259" key="18">
    <source>
        <dbReference type="PROSITE" id="PS50893"/>
    </source>
</evidence>
<gene>
    <name evidence="19" type="ORF">J07HQW1_02450</name>
</gene>
<dbReference type="PANTHER" id="PTHR42781:SF4">
    <property type="entry name" value="SPERMIDINE_PUTRESCINE IMPORT ATP-BINDING PROTEIN POTA"/>
    <property type="match status" value="1"/>
</dbReference>
<dbReference type="Pfam" id="PF00005">
    <property type="entry name" value="ABC_tran"/>
    <property type="match status" value="1"/>
</dbReference>
<keyword evidence="3" id="KW-1003">Cell membrane</keyword>
<evidence type="ECO:0000256" key="8">
    <source>
        <dbReference type="ARBA" id="ARBA00023004"/>
    </source>
</evidence>
<comment type="function">
    <text evidence="16">Part of the ABC transporter complex WtpABC involved in molybdate/tungstate import. Responsible for energy coupling to the transport system.</text>
</comment>
<comment type="subunit">
    <text evidence="12">The complex is composed of two ATP-binding proteins (WtpC), two transmembrane proteins (WtpB) and a solute-binding protein (WtpA).</text>
</comment>
<comment type="catalytic activity">
    <reaction evidence="15">
        <text>tungstate(in) + ATP + H2O = tungstate(out) + ADP + phosphate + H(+)</text>
        <dbReference type="Rhea" id="RHEA:35027"/>
        <dbReference type="ChEBI" id="CHEBI:15377"/>
        <dbReference type="ChEBI" id="CHEBI:15378"/>
        <dbReference type="ChEBI" id="CHEBI:30616"/>
        <dbReference type="ChEBI" id="CHEBI:43474"/>
        <dbReference type="ChEBI" id="CHEBI:46502"/>
        <dbReference type="ChEBI" id="CHEBI:456216"/>
        <dbReference type="EC" id="7.3.2.6"/>
    </reaction>
</comment>
<keyword evidence="2" id="KW-0813">Transport</keyword>
<evidence type="ECO:0000256" key="7">
    <source>
        <dbReference type="ARBA" id="ARBA00022840"/>
    </source>
</evidence>
<dbReference type="GO" id="GO:0016887">
    <property type="term" value="F:ATP hydrolysis activity"/>
    <property type="evidence" value="ECO:0007669"/>
    <property type="project" value="InterPro"/>
</dbReference>
<dbReference type="PANTHER" id="PTHR42781">
    <property type="entry name" value="SPERMIDINE/PUTRESCINE IMPORT ATP-BINDING PROTEIN POTA"/>
    <property type="match status" value="1"/>
</dbReference>
<comment type="similarity">
    <text evidence="11">Belongs to the ABC transporter superfamily. Sulfate/tungstate importer (TC 3.A.1.6) family.</text>
</comment>
<protein>
    <recommendedName>
        <fullName evidence="14">Molybdate/tungstate import ATP-binding protein WtpC</fullName>
        <ecNumber evidence="13">7.3.2.6</ecNumber>
    </recommendedName>
</protein>
<dbReference type="GO" id="GO:0005524">
    <property type="term" value="F:ATP binding"/>
    <property type="evidence" value="ECO:0007669"/>
    <property type="project" value="UniProtKB-KW"/>
</dbReference>
<evidence type="ECO:0000313" key="19">
    <source>
        <dbReference type="EMBL" id="ERG92407.1"/>
    </source>
</evidence>
<evidence type="ECO:0000256" key="4">
    <source>
        <dbReference type="ARBA" id="ARBA00022496"/>
    </source>
</evidence>
<dbReference type="InterPro" id="IPR050093">
    <property type="entry name" value="ABC_SmlMolc_Importer"/>
</dbReference>
<feature type="compositionally biased region" description="Polar residues" evidence="17">
    <location>
        <begin position="379"/>
        <end position="389"/>
    </location>
</feature>
<dbReference type="CDD" id="cd03259">
    <property type="entry name" value="ABC_Carb_Solutes_like"/>
    <property type="match status" value="1"/>
</dbReference>
<dbReference type="GO" id="GO:1901238">
    <property type="term" value="F:ABC-type tungstate transporter activity"/>
    <property type="evidence" value="ECO:0007669"/>
    <property type="project" value="UniProtKB-EC"/>
</dbReference>
<dbReference type="Proteomes" id="UP000030649">
    <property type="component" value="Unassembled WGS sequence"/>
</dbReference>
<evidence type="ECO:0000256" key="11">
    <source>
        <dbReference type="ARBA" id="ARBA00038307"/>
    </source>
</evidence>
<keyword evidence="6" id="KW-0547">Nucleotide-binding</keyword>
<reference evidence="19 20" key="1">
    <citation type="journal article" date="2013" name="PLoS ONE">
        <title>Assembly-driven community genomics of a hypersaline microbial ecosystem.</title>
        <authorList>
            <person name="Podell S."/>
            <person name="Ugalde J.A."/>
            <person name="Narasingarao P."/>
            <person name="Banfield J.F."/>
            <person name="Heidelberg K.B."/>
            <person name="Allen E.E."/>
        </authorList>
    </citation>
    <scope>NUCLEOTIDE SEQUENCE [LARGE SCALE GENOMIC DNA]</scope>
    <source>
        <strain evidence="20">J07HQW1</strain>
    </source>
</reference>
<organism evidence="19 20">
    <name type="scientific">Haloquadratum walsbyi J07HQW1</name>
    <dbReference type="NCBI Taxonomy" id="1238424"/>
    <lineage>
        <taxon>Archaea</taxon>
        <taxon>Methanobacteriati</taxon>
        <taxon>Methanobacteriota</taxon>
        <taxon>Stenosarchaea group</taxon>
        <taxon>Halobacteria</taxon>
        <taxon>Halobacteriales</taxon>
        <taxon>Haloferacaceae</taxon>
        <taxon>Haloquadratum</taxon>
    </lineage>
</organism>
<comment type="subcellular location">
    <subcellularLocation>
        <location evidence="1">Cell membrane</location>
        <topology evidence="1">Peripheral membrane protein</topology>
    </subcellularLocation>
</comment>
<evidence type="ECO:0000256" key="2">
    <source>
        <dbReference type="ARBA" id="ARBA00022448"/>
    </source>
</evidence>
<feature type="domain" description="ABC transporter" evidence="18">
    <location>
        <begin position="42"/>
        <end position="273"/>
    </location>
</feature>
<evidence type="ECO:0000256" key="12">
    <source>
        <dbReference type="ARBA" id="ARBA00038781"/>
    </source>
</evidence>
<dbReference type="InterPro" id="IPR003593">
    <property type="entry name" value="AAA+_ATPase"/>
</dbReference>
<dbReference type="GO" id="GO:0015408">
    <property type="term" value="F:ABC-type ferric iron transporter activity"/>
    <property type="evidence" value="ECO:0007669"/>
    <property type="project" value="InterPro"/>
</dbReference>
<evidence type="ECO:0000256" key="3">
    <source>
        <dbReference type="ARBA" id="ARBA00022475"/>
    </source>
</evidence>
<evidence type="ECO:0000256" key="9">
    <source>
        <dbReference type="ARBA" id="ARBA00023065"/>
    </source>
</evidence>
<keyword evidence="8" id="KW-0408">Iron</keyword>
<dbReference type="InterPro" id="IPR027417">
    <property type="entry name" value="P-loop_NTPase"/>
</dbReference>
<evidence type="ECO:0000256" key="13">
    <source>
        <dbReference type="ARBA" id="ARBA00039025"/>
    </source>
</evidence>
<evidence type="ECO:0000256" key="1">
    <source>
        <dbReference type="ARBA" id="ARBA00004202"/>
    </source>
</evidence>
<dbReference type="InterPro" id="IPR015853">
    <property type="entry name" value="ABC_transpr_FbpC"/>
</dbReference>
<dbReference type="STRING" id="1238424.J07HQW1_02450"/>
<feature type="compositionally biased region" description="Polar residues" evidence="17">
    <location>
        <begin position="344"/>
        <end position="360"/>
    </location>
</feature>
<dbReference type="GO" id="GO:0005886">
    <property type="term" value="C:plasma membrane"/>
    <property type="evidence" value="ECO:0007669"/>
    <property type="project" value="UniProtKB-SubCell"/>
</dbReference>
<keyword evidence="9" id="KW-0406">Ion transport</keyword>
<keyword evidence="7" id="KW-0067">ATP-binding</keyword>
<keyword evidence="10" id="KW-0472">Membrane</keyword>
<evidence type="ECO:0000256" key="17">
    <source>
        <dbReference type="SAM" id="MobiDB-lite"/>
    </source>
</evidence>
<dbReference type="AlphaFoldDB" id="U1PFM1"/>
<evidence type="ECO:0000256" key="14">
    <source>
        <dbReference type="ARBA" id="ARBA00041133"/>
    </source>
</evidence>
<keyword evidence="4" id="KW-0410">Iron transport</keyword>
<name>U1PFM1_9EURY</name>
<sequence>MMSNSAQSHTNSHSDEQTNRGKTTRKTRRSSVSDSDDSAEVLKLYNVQKQYGTEPIVNNLSLSVNAGEILTLLGPSGCGKTTTLRLIAGLEAVDGGTVRLNGDTVSGSSFVPPEQRGVGVVFQEFALFPHLTARENVAFGLTDHSSAETDNRVDELLELVDLPDQGESYPDELSGGQQQRVALARSLAPEPDILLLDEPFSNLDVDLRVAMREEVRRILKQAGVTAISVTHDQEEALSISDRVAVMSDGQIEQVGKPEAVFQHPKSRFVASFLGYASFIPGYVSGDVVQTEVGTVPREQIHGLASEYNQTHIDLLVRPDDVSVCQSHPDERETQSEDHRRMQTDAASTHAQFTDAPTTVTDPIDSGTESKTETETGITDTESATAQTDESGYGCGEVVARRYLGPTFLYEVELETGESVQCMHNHDENIPESGVVDIEINADHELAWFPREQRPDETDERYPRGI</sequence>
<dbReference type="HOGENOM" id="CLU_000604_1_1_2"/>
<accession>U1PFM1</accession>
<evidence type="ECO:0000313" key="20">
    <source>
        <dbReference type="Proteomes" id="UP000030649"/>
    </source>
</evidence>
<evidence type="ECO:0000256" key="5">
    <source>
        <dbReference type="ARBA" id="ARBA00022505"/>
    </source>
</evidence>
<dbReference type="SUPFAM" id="SSF52540">
    <property type="entry name" value="P-loop containing nucleoside triphosphate hydrolases"/>
    <property type="match status" value="1"/>
</dbReference>